<proteinExistence type="predicted"/>
<evidence type="ECO:0000313" key="1">
    <source>
        <dbReference type="EMBL" id="KAH6922995.1"/>
    </source>
</evidence>
<evidence type="ECO:0000313" key="2">
    <source>
        <dbReference type="Proteomes" id="UP000821845"/>
    </source>
</evidence>
<dbReference type="EMBL" id="CM023489">
    <property type="protein sequence ID" value="KAH6922995.1"/>
    <property type="molecule type" value="Genomic_DNA"/>
</dbReference>
<keyword evidence="2" id="KW-1185">Reference proteome</keyword>
<accession>A0ACB7RKS4</accession>
<name>A0ACB7RKS4_HYAAI</name>
<organism evidence="1 2">
    <name type="scientific">Hyalomma asiaticum</name>
    <name type="common">Tick</name>
    <dbReference type="NCBI Taxonomy" id="266040"/>
    <lineage>
        <taxon>Eukaryota</taxon>
        <taxon>Metazoa</taxon>
        <taxon>Ecdysozoa</taxon>
        <taxon>Arthropoda</taxon>
        <taxon>Chelicerata</taxon>
        <taxon>Arachnida</taxon>
        <taxon>Acari</taxon>
        <taxon>Parasitiformes</taxon>
        <taxon>Ixodida</taxon>
        <taxon>Ixodoidea</taxon>
        <taxon>Ixodidae</taxon>
        <taxon>Hyalomminae</taxon>
        <taxon>Hyalomma</taxon>
    </lineage>
</organism>
<comment type="caution">
    <text evidence="1">The sequence shown here is derived from an EMBL/GenBank/DDBJ whole genome shotgun (WGS) entry which is preliminary data.</text>
</comment>
<reference evidence="1" key="1">
    <citation type="submission" date="2020-05" db="EMBL/GenBank/DDBJ databases">
        <title>Large-scale comparative analyses of tick genomes elucidate their genetic diversity and vector capacities.</title>
        <authorList>
            <person name="Jia N."/>
            <person name="Wang J."/>
            <person name="Shi W."/>
            <person name="Du L."/>
            <person name="Sun Y."/>
            <person name="Zhan W."/>
            <person name="Jiang J."/>
            <person name="Wang Q."/>
            <person name="Zhang B."/>
            <person name="Ji P."/>
            <person name="Sakyi L.B."/>
            <person name="Cui X."/>
            <person name="Yuan T."/>
            <person name="Jiang B."/>
            <person name="Yang W."/>
            <person name="Lam T.T.-Y."/>
            <person name="Chang Q."/>
            <person name="Ding S."/>
            <person name="Wang X."/>
            <person name="Zhu J."/>
            <person name="Ruan X."/>
            <person name="Zhao L."/>
            <person name="Wei J."/>
            <person name="Que T."/>
            <person name="Du C."/>
            <person name="Cheng J."/>
            <person name="Dai P."/>
            <person name="Han X."/>
            <person name="Huang E."/>
            <person name="Gao Y."/>
            <person name="Liu J."/>
            <person name="Shao H."/>
            <person name="Ye R."/>
            <person name="Li L."/>
            <person name="Wei W."/>
            <person name="Wang X."/>
            <person name="Wang C."/>
            <person name="Yang T."/>
            <person name="Huo Q."/>
            <person name="Li W."/>
            <person name="Guo W."/>
            <person name="Chen H."/>
            <person name="Zhou L."/>
            <person name="Ni X."/>
            <person name="Tian J."/>
            <person name="Zhou Y."/>
            <person name="Sheng Y."/>
            <person name="Liu T."/>
            <person name="Pan Y."/>
            <person name="Xia L."/>
            <person name="Li J."/>
            <person name="Zhao F."/>
            <person name="Cao W."/>
        </authorList>
    </citation>
    <scope>NUCLEOTIDE SEQUENCE</scope>
    <source>
        <strain evidence="1">Hyas-2018</strain>
    </source>
</reference>
<protein>
    <submittedName>
        <fullName evidence="1">Uncharacterized protein</fullName>
    </submittedName>
</protein>
<dbReference type="Proteomes" id="UP000821845">
    <property type="component" value="Chromosome 9"/>
</dbReference>
<sequence>MPYHEAGAARGSATTCSSSCIAFVRSTRKSTPVINATRTMSDQPPTKYPSAPSLPVQSEGSPQEAPWQTAMRYFTEKYANGSQHPPQGGGPSTSSADGPLSGLQKALAGWMANRTTVRTSVTVESGSASESNAARDEPSPLSKALDYLSLTVFAPEMLPSSDSRSSIGVTVVRPPSRSCLRNVRSAPGVAARSAASAPARTLGQRYQPRPAVPRLSAPAVRNRYRLKLVPSTMQRKRPPRRAASTMQSQQLSLPSSRSCPQCHYVSFADGQPACCVVLPPSSAPSCCSECRCGNRFPDPLEIFRTFSLAYNTFRLQQSPFGMTSLLPYWPMPQYPYYFYPPGPIVPSFQAWVNSRSTDSSCECQECEREERLRRLTPAKAMHDFSTLVQASPKGKRLPQKSSKSSLSKRRAVDTMPSKTSDNTVETAAKVSPGLEVARKESKLLVEPIDSDANLPSAPAVPKDSQTAQQPATDGSTEASKATQSAKTATGEHATSPDGPKATSPSATAPAQPAEVLAQVLPPLAGVQPAAQPNAQNSLSEPQAQRPESVMEATVQPGLPPTEQSGAHEGMQPGGHEAKQPAVQGTQLGTHEDRQPAKQGGQPGAHVEKQLAMEEKQPGAEGKPGTHDKQHPATDEAKRPDAHEEKHPGTQEQTGAKEEKNLREHGEPGAQPGAQVKPDTQEGKQARSEVSSSDPNAVLQQHSNTSKSPTTVNMAGSPNQGPTVPQPPETLKSVPQSPNKSAAPPEHSTAEFSPQLVTVPPVPEADVNRQPNVPQSDDIPDAKAESLPPDDARQNAPGGDNHEVMGENPTAIGTAPAAVAQDDDSSDGASDKSTEEPGAAGESLELHESSRSNAEHIVDMMHAEDSKLDEHAVNMEPAGGAPPAPGDGTKPGENVADVKQEDEKPAEAADAVTASPPNNLNGAIMNCACVIAIAIILVVVYSIMTSNTAKPAEENVAAGTPRVTLMFDIEHYNISQIKADEEETTHINPIEF</sequence>
<gene>
    <name evidence="1" type="ORF">HPB50_020499</name>
</gene>